<dbReference type="PANTHER" id="PTHR38792">
    <property type="entry name" value="BNR/ASP-BOX REPEAT DOMAIN PROTEIN (AFU_ORTHOLOGUE AFUA_7G06430)-RELATED"/>
    <property type="match status" value="1"/>
</dbReference>
<organism evidence="3 4">
    <name type="scientific">Candidatus Pseudobacter hemicellulosilyticus</name>
    <dbReference type="NCBI Taxonomy" id="3121375"/>
    <lineage>
        <taxon>Bacteria</taxon>
        <taxon>Pseudomonadati</taxon>
        <taxon>Bacteroidota</taxon>
        <taxon>Chitinophagia</taxon>
        <taxon>Chitinophagales</taxon>
        <taxon>Chitinophagaceae</taxon>
        <taxon>Pseudobacter</taxon>
    </lineage>
</organism>
<dbReference type="GO" id="GO:0004308">
    <property type="term" value="F:exo-alpha-sialidase activity"/>
    <property type="evidence" value="ECO:0007669"/>
    <property type="project" value="UniProtKB-EC"/>
</dbReference>
<evidence type="ECO:0000259" key="2">
    <source>
        <dbReference type="PROSITE" id="PS50022"/>
    </source>
</evidence>
<keyword evidence="1" id="KW-0732">Signal</keyword>
<dbReference type="SUPFAM" id="SSF49785">
    <property type="entry name" value="Galactose-binding domain-like"/>
    <property type="match status" value="1"/>
</dbReference>
<dbReference type="InterPro" id="IPR036278">
    <property type="entry name" value="Sialidase_sf"/>
</dbReference>
<feature type="domain" description="F5/8 type C" evidence="2">
    <location>
        <begin position="389"/>
        <end position="544"/>
    </location>
</feature>
<proteinExistence type="predicted"/>
<dbReference type="Gene3D" id="2.60.120.260">
    <property type="entry name" value="Galactose-binding domain-like"/>
    <property type="match status" value="1"/>
</dbReference>
<sequence>MKIVTIACAFVLLAFAACGKNNTETAKIPETDTLPAPFPDELPPTATDKPLVNIEWDHGSTRKLSHDVYFADYGRMYRLPNQDLLLTYGCGPDASNTRVNIVLRRSSDNGVTWSSPEILLDGMNSSYYRGFANAELLVMQNGWLMLTFGGKAKVDDNVHNDVQIAISKDNGYTWGAPVYISKGRYWEPYLIQLPDGEIELFWSSEAKWFPSSDVQQEILMSRSKDNGLSWSTPITVAYATGMRDGMPTPLILKDNKGMVFTIESIRDSKSPYVLWSSMEARWNYQNYGTMDNKRRWLAITENKFGAAPHIVQLGTGETLLAFQENDGRVVDDWRRATMLVYRGNSVARNFERISDPWPDLPTTDGAYYSSLFVKDQHQVVMVTTKYLPDNRSEIWWKEGRLVDNYPRTSWVIKDSSSGEPVNDRVTAKLLDADVNTFWIARYSTNPTKYPDHFVTIDMGQRLAVDGFTAVQKSGDRKIQTMQILASDDATAWTDLGTFTLANKLNEQVMALPQTSTFRYFKIVPKTGHDSQQQPGLAEISAFKYR</sequence>
<name>A0AAJ5WUX0_9BACT</name>
<dbReference type="EMBL" id="CP119311">
    <property type="protein sequence ID" value="WEK36092.1"/>
    <property type="molecule type" value="Genomic_DNA"/>
</dbReference>
<dbReference type="Pfam" id="PF00754">
    <property type="entry name" value="F5_F8_type_C"/>
    <property type="match status" value="1"/>
</dbReference>
<protein>
    <submittedName>
        <fullName evidence="3">Exo-alpha-sialidase</fullName>
        <ecNumber evidence="3">3.2.1.18</ecNumber>
    </submittedName>
</protein>
<keyword evidence="3" id="KW-0326">Glycosidase</keyword>
<dbReference type="PROSITE" id="PS50022">
    <property type="entry name" value="FA58C_3"/>
    <property type="match status" value="1"/>
</dbReference>
<dbReference type="Gene3D" id="2.120.10.10">
    <property type="match status" value="2"/>
</dbReference>
<feature type="chain" id="PRO_5042617950" evidence="1">
    <location>
        <begin position="20"/>
        <end position="545"/>
    </location>
</feature>
<gene>
    <name evidence="3" type="ORF">P0Y53_01140</name>
</gene>
<evidence type="ECO:0000313" key="4">
    <source>
        <dbReference type="Proteomes" id="UP001220610"/>
    </source>
</evidence>
<keyword evidence="3" id="KW-0378">Hydrolase</keyword>
<dbReference type="InterPro" id="IPR011040">
    <property type="entry name" value="Sialidase"/>
</dbReference>
<dbReference type="Proteomes" id="UP001220610">
    <property type="component" value="Chromosome"/>
</dbReference>
<dbReference type="CDD" id="cd15482">
    <property type="entry name" value="Sialidase_non-viral"/>
    <property type="match status" value="1"/>
</dbReference>
<evidence type="ECO:0000313" key="3">
    <source>
        <dbReference type="EMBL" id="WEK36092.1"/>
    </source>
</evidence>
<feature type="signal peptide" evidence="1">
    <location>
        <begin position="1"/>
        <end position="19"/>
    </location>
</feature>
<dbReference type="InterPro" id="IPR000421">
    <property type="entry name" value="FA58C"/>
</dbReference>
<dbReference type="SUPFAM" id="SSF50939">
    <property type="entry name" value="Sialidases"/>
    <property type="match status" value="1"/>
</dbReference>
<accession>A0AAJ5WUX0</accession>
<dbReference type="PANTHER" id="PTHR38792:SF3">
    <property type="entry name" value="BNR_ASP-BOX REPEAT DOMAIN PROTEIN (AFU_ORTHOLOGUE AFUA_7G06430)-RELATED"/>
    <property type="match status" value="1"/>
</dbReference>
<dbReference type="PROSITE" id="PS51257">
    <property type="entry name" value="PROKAR_LIPOPROTEIN"/>
    <property type="match status" value="1"/>
</dbReference>
<evidence type="ECO:0000256" key="1">
    <source>
        <dbReference type="SAM" id="SignalP"/>
    </source>
</evidence>
<reference evidence="3" key="1">
    <citation type="submission" date="2023-03" db="EMBL/GenBank/DDBJ databases">
        <title>Andean soil-derived lignocellulolytic bacterial consortium as a source of novel taxa and putative plastic-active enzymes.</title>
        <authorList>
            <person name="Diaz-Garcia L."/>
            <person name="Chuvochina M."/>
            <person name="Feuerriegel G."/>
            <person name="Bunk B."/>
            <person name="Sproer C."/>
            <person name="Streit W.R."/>
            <person name="Rodriguez L.M."/>
            <person name="Overmann J."/>
            <person name="Jimenez D.J."/>
        </authorList>
    </citation>
    <scope>NUCLEOTIDE SEQUENCE</scope>
    <source>
        <strain evidence="3">MAG 7</strain>
    </source>
</reference>
<dbReference type="EC" id="3.2.1.18" evidence="3"/>
<dbReference type="Pfam" id="PF13088">
    <property type="entry name" value="BNR_2"/>
    <property type="match status" value="1"/>
</dbReference>
<dbReference type="InterPro" id="IPR008979">
    <property type="entry name" value="Galactose-bd-like_sf"/>
</dbReference>
<dbReference type="AlphaFoldDB" id="A0AAJ5WUX0"/>